<comment type="caution">
    <text evidence="2">The sequence shown here is derived from an EMBL/GenBank/DDBJ whole genome shotgun (WGS) entry which is preliminary data.</text>
</comment>
<protein>
    <recommendedName>
        <fullName evidence="4">Lipoprotein</fullName>
    </recommendedName>
</protein>
<keyword evidence="1" id="KW-0732">Signal</keyword>
<feature type="signal peptide" evidence="1">
    <location>
        <begin position="1"/>
        <end position="18"/>
    </location>
</feature>
<name>A0ABN1KJL1_9BURK</name>
<evidence type="ECO:0000313" key="3">
    <source>
        <dbReference type="Proteomes" id="UP001500279"/>
    </source>
</evidence>
<accession>A0ABN1KJL1</accession>
<dbReference type="EMBL" id="BAAAEW010000047">
    <property type="protein sequence ID" value="GAA0768295.1"/>
    <property type="molecule type" value="Genomic_DNA"/>
</dbReference>
<proteinExistence type="predicted"/>
<evidence type="ECO:0000313" key="2">
    <source>
        <dbReference type="EMBL" id="GAA0768295.1"/>
    </source>
</evidence>
<gene>
    <name evidence="2" type="ORF">GCM10009107_58000</name>
</gene>
<evidence type="ECO:0000256" key="1">
    <source>
        <dbReference type="SAM" id="SignalP"/>
    </source>
</evidence>
<keyword evidence="3" id="KW-1185">Reference proteome</keyword>
<evidence type="ECO:0008006" key="4">
    <source>
        <dbReference type="Google" id="ProtNLM"/>
    </source>
</evidence>
<dbReference type="Proteomes" id="UP001500279">
    <property type="component" value="Unassembled WGS sequence"/>
</dbReference>
<reference evidence="2 3" key="1">
    <citation type="journal article" date="2019" name="Int. J. Syst. Evol. Microbiol.">
        <title>The Global Catalogue of Microorganisms (GCM) 10K type strain sequencing project: providing services to taxonomists for standard genome sequencing and annotation.</title>
        <authorList>
            <consortium name="The Broad Institute Genomics Platform"/>
            <consortium name="The Broad Institute Genome Sequencing Center for Infectious Disease"/>
            <person name="Wu L."/>
            <person name="Ma J."/>
        </authorList>
    </citation>
    <scope>NUCLEOTIDE SEQUENCE [LARGE SCALE GENOMIC DNA]</scope>
    <source>
        <strain evidence="2 3">JCM 15503</strain>
    </source>
</reference>
<feature type="chain" id="PRO_5047080563" description="Lipoprotein" evidence="1">
    <location>
        <begin position="19"/>
        <end position="148"/>
    </location>
</feature>
<sequence length="148" mass="15013">MPAVLLQVVALAACAAPAATPPATPQVLTLKLNTPVTLNGDGTVVSLVAVRDSRCPTGVNCIRAGDVQADLQVTPAGQPPQPVTVGWGDGRQAATAPSQAAGRQFCFLDLSPRPSAGQEVAPASYRLQLHVLPLQAGAADCKTGAAER</sequence>
<organism evidence="2 3">
    <name type="scientific">Ideonella azotifigens</name>
    <dbReference type="NCBI Taxonomy" id="513160"/>
    <lineage>
        <taxon>Bacteria</taxon>
        <taxon>Pseudomonadati</taxon>
        <taxon>Pseudomonadota</taxon>
        <taxon>Betaproteobacteria</taxon>
        <taxon>Burkholderiales</taxon>
        <taxon>Sphaerotilaceae</taxon>
        <taxon>Ideonella</taxon>
    </lineage>
</organism>